<sequence length="116" mass="12905">MSALPLPEARQLNQLRTLFTGLKQIALSNPKIFTRTPVLPFNGAEGSYLLKVNHHVLMLASKIEQGQQGYYLYDPKVGQISCKGADPIANSRALNAVLKRYLQGKTARWIVLISIK</sequence>
<evidence type="ECO:0000313" key="2">
    <source>
        <dbReference type="Proteomes" id="UP000005726"/>
    </source>
</evidence>
<gene>
    <name evidence="1" type="ORF">REG_1789</name>
</gene>
<evidence type="ECO:0000313" key="1">
    <source>
        <dbReference type="EMBL" id="EFL91319.1"/>
    </source>
</evidence>
<reference evidence="1" key="1">
    <citation type="journal article" date="2009" name="Environ. Microbiol.">
        <title>Dynamics of genome evolution in facultative symbionts of aphids.</title>
        <authorList>
            <person name="Degnan P.H."/>
            <person name="Leonardo T.E."/>
            <person name="Cass B.N."/>
            <person name="Hurwitz B."/>
            <person name="Stern D."/>
            <person name="Gibbs R.A."/>
            <person name="Richards S."/>
            <person name="Moran N.A."/>
        </authorList>
    </citation>
    <scope>NUCLEOTIDE SEQUENCE [LARGE SCALE GENOMIC DNA]</scope>
    <source>
        <strain evidence="1">LSR1</strain>
    </source>
</reference>
<dbReference type="AlphaFoldDB" id="E0WUJ7"/>
<dbReference type="EMBL" id="GL379671">
    <property type="protein sequence ID" value="EFL91319.1"/>
    <property type="molecule type" value="Genomic_DNA"/>
</dbReference>
<name>E0WUJ7_9ENTR</name>
<dbReference type="Proteomes" id="UP000005726">
    <property type="component" value="Unassembled WGS sequence"/>
</dbReference>
<protein>
    <submittedName>
        <fullName evidence="1">Uncharacterized protein</fullName>
    </submittedName>
</protein>
<keyword evidence="2" id="KW-1185">Reference proteome</keyword>
<dbReference type="HOGENOM" id="CLU_2092365_0_0_6"/>
<organism evidence="1 2">
    <name type="scientific">Candidatus Regiella insecticola LSR1</name>
    <dbReference type="NCBI Taxonomy" id="663321"/>
    <lineage>
        <taxon>Bacteria</taxon>
        <taxon>Pseudomonadati</taxon>
        <taxon>Pseudomonadota</taxon>
        <taxon>Gammaproteobacteria</taxon>
        <taxon>Enterobacterales</taxon>
        <taxon>Enterobacteriaceae</taxon>
        <taxon>aphid secondary symbionts</taxon>
        <taxon>Candidatus Regiella</taxon>
    </lineage>
</organism>
<proteinExistence type="predicted"/>
<accession>E0WUJ7</accession>